<keyword evidence="3" id="KW-1185">Reference proteome</keyword>
<comment type="caution">
    <text evidence="2">The sequence shown here is derived from an EMBL/GenBank/DDBJ whole genome shotgun (WGS) entry which is preliminary data.</text>
</comment>
<protein>
    <recommendedName>
        <fullName evidence="4">Asparagine synthase</fullName>
    </recommendedName>
</protein>
<dbReference type="Proteomes" id="UP001260072">
    <property type="component" value="Unassembled WGS sequence"/>
</dbReference>
<gene>
    <name evidence="2" type="ORF">RH861_01880</name>
</gene>
<dbReference type="EMBL" id="JAVKGS010000001">
    <property type="protein sequence ID" value="MDR5690803.1"/>
    <property type="molecule type" value="Genomic_DNA"/>
</dbReference>
<feature type="region of interest" description="Disordered" evidence="1">
    <location>
        <begin position="105"/>
        <end position="124"/>
    </location>
</feature>
<proteinExistence type="predicted"/>
<evidence type="ECO:0000256" key="1">
    <source>
        <dbReference type="SAM" id="MobiDB-lite"/>
    </source>
</evidence>
<evidence type="ECO:0008006" key="4">
    <source>
        <dbReference type="Google" id="ProtNLM"/>
    </source>
</evidence>
<sequence>MERVRFEEVRMARFRLPWQRRESRRRMTPFDRSRLPEVTPATFDEMLEEGLLMAESAARMALKNRLIVDALRSDEPYSDERAADRARSVLYELVQEADEAAEHVAEEREVAAKREGRSQHQHDYHRDDLLNLRRREKVHAAIAKELWTRRSDDAYVAGLIERARDDAWDELSRVIEQELDRRWPRYDEEPDYAEHRSERMANVGDDLLRDLARLEAQRAVEAIPEY</sequence>
<accession>A0ABU1FGB7</accession>
<organism evidence="2 3">
    <name type="scientific">Agromyces indicus</name>
    <dbReference type="NCBI Taxonomy" id="758919"/>
    <lineage>
        <taxon>Bacteria</taxon>
        <taxon>Bacillati</taxon>
        <taxon>Actinomycetota</taxon>
        <taxon>Actinomycetes</taxon>
        <taxon>Micrococcales</taxon>
        <taxon>Microbacteriaceae</taxon>
        <taxon>Agromyces</taxon>
    </lineage>
</organism>
<dbReference type="RefSeq" id="WP_310519495.1">
    <property type="nucleotide sequence ID" value="NZ_BAABBS010000004.1"/>
</dbReference>
<reference evidence="3" key="1">
    <citation type="submission" date="2023-07" db="EMBL/GenBank/DDBJ databases">
        <title>Description of three actinobacteria isolated from air of manufacturing shop in a pharmaceutical factory.</title>
        <authorList>
            <person name="Zhang D.-F."/>
        </authorList>
    </citation>
    <scope>NUCLEOTIDE SEQUENCE [LARGE SCALE GENOMIC DNA]</scope>
    <source>
        <strain evidence="3">CCTCC AB 2011122</strain>
    </source>
</reference>
<evidence type="ECO:0000313" key="3">
    <source>
        <dbReference type="Proteomes" id="UP001260072"/>
    </source>
</evidence>
<name>A0ABU1FGB7_9MICO</name>
<evidence type="ECO:0000313" key="2">
    <source>
        <dbReference type="EMBL" id="MDR5690803.1"/>
    </source>
</evidence>